<proteinExistence type="inferred from homology"/>
<keyword evidence="2" id="KW-1003">Cell membrane</keyword>
<dbReference type="Proteomes" id="UP000184327">
    <property type="component" value="Unassembled WGS sequence"/>
</dbReference>
<keyword evidence="5" id="KW-0564">Palmitate</keyword>
<keyword evidence="9" id="KW-1185">Reference proteome</keyword>
<dbReference type="STRING" id="1122156.SAMN02745117_01114"/>
<dbReference type="RefSeq" id="WP_073355584.1">
    <property type="nucleotide sequence ID" value="NZ_FQUZ01000010.1"/>
</dbReference>
<dbReference type="InterPro" id="IPR012556">
    <property type="entry name" value="Entericidin"/>
</dbReference>
<evidence type="ECO:0000256" key="5">
    <source>
        <dbReference type="ARBA" id="ARBA00023139"/>
    </source>
</evidence>
<evidence type="ECO:0000256" key="7">
    <source>
        <dbReference type="SAM" id="SignalP"/>
    </source>
</evidence>
<evidence type="ECO:0000256" key="1">
    <source>
        <dbReference type="ARBA" id="ARBA00010296"/>
    </source>
</evidence>
<dbReference type="Pfam" id="PF08085">
    <property type="entry name" value="Entericidin"/>
    <property type="match status" value="1"/>
</dbReference>
<evidence type="ECO:0000256" key="3">
    <source>
        <dbReference type="ARBA" id="ARBA00022729"/>
    </source>
</evidence>
<sequence>MKKHLTSVVSAVALALAALAVSGCNTVQGVGKDVQKAGGAIERAAK</sequence>
<comment type="similarity">
    <text evidence="1">Belongs to the EcnA/EcnB lipoprotein family.</text>
</comment>
<gene>
    <name evidence="8" type="ORF">SAMN02745117_01114</name>
</gene>
<keyword evidence="3 7" id="KW-0732">Signal</keyword>
<dbReference type="GO" id="GO:0016020">
    <property type="term" value="C:membrane"/>
    <property type="evidence" value="ECO:0007669"/>
    <property type="project" value="InterPro"/>
</dbReference>
<evidence type="ECO:0000256" key="2">
    <source>
        <dbReference type="ARBA" id="ARBA00022475"/>
    </source>
</evidence>
<feature type="chain" id="PRO_5013019409" evidence="7">
    <location>
        <begin position="21"/>
        <end position="46"/>
    </location>
</feature>
<evidence type="ECO:0000313" key="9">
    <source>
        <dbReference type="Proteomes" id="UP000184327"/>
    </source>
</evidence>
<accession>A0A1M4XSR5</accession>
<dbReference type="GO" id="GO:0009636">
    <property type="term" value="P:response to toxic substance"/>
    <property type="evidence" value="ECO:0007669"/>
    <property type="project" value="InterPro"/>
</dbReference>
<organism evidence="8 9">
    <name type="scientific">Lampropedia hyalina DSM 16112</name>
    <dbReference type="NCBI Taxonomy" id="1122156"/>
    <lineage>
        <taxon>Bacteria</taxon>
        <taxon>Pseudomonadati</taxon>
        <taxon>Pseudomonadota</taxon>
        <taxon>Betaproteobacteria</taxon>
        <taxon>Burkholderiales</taxon>
        <taxon>Comamonadaceae</taxon>
        <taxon>Lampropedia</taxon>
    </lineage>
</organism>
<feature type="signal peptide" evidence="7">
    <location>
        <begin position="1"/>
        <end position="20"/>
    </location>
</feature>
<dbReference type="EMBL" id="FQUZ01000010">
    <property type="protein sequence ID" value="SHE96624.1"/>
    <property type="molecule type" value="Genomic_DNA"/>
</dbReference>
<reference evidence="8 9" key="1">
    <citation type="submission" date="2016-11" db="EMBL/GenBank/DDBJ databases">
        <authorList>
            <person name="Jaros S."/>
            <person name="Januszkiewicz K."/>
            <person name="Wedrychowicz H."/>
        </authorList>
    </citation>
    <scope>NUCLEOTIDE SEQUENCE [LARGE SCALE GENOMIC DNA]</scope>
    <source>
        <strain evidence="8 9">DSM 16112</strain>
    </source>
</reference>
<evidence type="ECO:0000313" key="8">
    <source>
        <dbReference type="EMBL" id="SHE96624.1"/>
    </source>
</evidence>
<dbReference type="PROSITE" id="PS51257">
    <property type="entry name" value="PROKAR_LIPOPROTEIN"/>
    <property type="match status" value="1"/>
</dbReference>
<evidence type="ECO:0000256" key="4">
    <source>
        <dbReference type="ARBA" id="ARBA00023136"/>
    </source>
</evidence>
<dbReference type="AlphaFoldDB" id="A0A1M4XSR5"/>
<keyword evidence="4" id="KW-0472">Membrane</keyword>
<evidence type="ECO:0000256" key="6">
    <source>
        <dbReference type="ARBA" id="ARBA00023288"/>
    </source>
</evidence>
<protein>
    <submittedName>
        <fullName evidence="8">Predicted small secreted protein</fullName>
    </submittedName>
</protein>
<keyword evidence="6" id="KW-0449">Lipoprotein</keyword>
<name>A0A1M4XSR5_9BURK</name>